<dbReference type="Proteomes" id="UP001152888">
    <property type="component" value="Unassembled WGS sequence"/>
</dbReference>
<evidence type="ECO:0000256" key="5">
    <source>
        <dbReference type="ARBA" id="ARBA00023306"/>
    </source>
</evidence>
<evidence type="ECO:0000313" key="7">
    <source>
        <dbReference type="EMBL" id="CAH1973433.1"/>
    </source>
</evidence>
<evidence type="ECO:0000256" key="3">
    <source>
        <dbReference type="ARBA" id="ARBA00023013"/>
    </source>
</evidence>
<keyword evidence="4" id="KW-0539">Nucleus</keyword>
<dbReference type="EMBL" id="CAKOFQ010006809">
    <property type="protein sequence ID" value="CAH1973433.1"/>
    <property type="molecule type" value="Genomic_DNA"/>
</dbReference>
<feature type="domain" description="Cyclin-dependent kinase inhibitor" evidence="6">
    <location>
        <begin position="35"/>
        <end position="80"/>
    </location>
</feature>
<organism evidence="7 8">
    <name type="scientific">Acanthoscelides obtectus</name>
    <name type="common">Bean weevil</name>
    <name type="synonym">Bruchus obtectus</name>
    <dbReference type="NCBI Taxonomy" id="200917"/>
    <lineage>
        <taxon>Eukaryota</taxon>
        <taxon>Metazoa</taxon>
        <taxon>Ecdysozoa</taxon>
        <taxon>Arthropoda</taxon>
        <taxon>Hexapoda</taxon>
        <taxon>Insecta</taxon>
        <taxon>Pterygota</taxon>
        <taxon>Neoptera</taxon>
        <taxon>Endopterygota</taxon>
        <taxon>Coleoptera</taxon>
        <taxon>Polyphaga</taxon>
        <taxon>Cucujiformia</taxon>
        <taxon>Chrysomeloidea</taxon>
        <taxon>Chrysomelidae</taxon>
        <taxon>Bruchinae</taxon>
        <taxon>Bruchini</taxon>
        <taxon>Acanthoscelides</taxon>
    </lineage>
</organism>
<evidence type="ECO:0000256" key="4">
    <source>
        <dbReference type="ARBA" id="ARBA00023242"/>
    </source>
</evidence>
<accession>A0A9P0KFY9</accession>
<dbReference type="GO" id="GO:0004861">
    <property type="term" value="F:cyclin-dependent protein serine/threonine kinase inhibitor activity"/>
    <property type="evidence" value="ECO:0007669"/>
    <property type="project" value="InterPro"/>
</dbReference>
<dbReference type="OrthoDB" id="6373236at2759"/>
<reference evidence="7" key="1">
    <citation type="submission" date="2022-03" db="EMBL/GenBank/DDBJ databases">
        <authorList>
            <person name="Sayadi A."/>
        </authorList>
    </citation>
    <scope>NUCLEOTIDE SEQUENCE</scope>
</reference>
<dbReference type="GO" id="GO:0005634">
    <property type="term" value="C:nucleus"/>
    <property type="evidence" value="ECO:0007669"/>
    <property type="project" value="UniProtKB-SubCell"/>
</dbReference>
<dbReference type="Gene3D" id="4.10.365.10">
    <property type="entry name" value="p27"/>
    <property type="match status" value="1"/>
</dbReference>
<evidence type="ECO:0000256" key="1">
    <source>
        <dbReference type="ARBA" id="ARBA00004123"/>
    </source>
</evidence>
<keyword evidence="5" id="KW-0131">Cell cycle</keyword>
<evidence type="ECO:0000256" key="2">
    <source>
        <dbReference type="ARBA" id="ARBA00006726"/>
    </source>
</evidence>
<dbReference type="InterPro" id="IPR044898">
    <property type="entry name" value="CDI_dom_sf"/>
</dbReference>
<dbReference type="InterPro" id="IPR003175">
    <property type="entry name" value="CDI_dom"/>
</dbReference>
<dbReference type="GO" id="GO:0051726">
    <property type="term" value="P:regulation of cell cycle"/>
    <property type="evidence" value="ECO:0007669"/>
    <property type="project" value="InterPro"/>
</dbReference>
<keyword evidence="8" id="KW-1185">Reference proteome</keyword>
<dbReference type="PANTHER" id="PTHR10265">
    <property type="entry name" value="CYCLIN-DEPENDENT KINASE INHIBITOR 1"/>
    <property type="match status" value="1"/>
</dbReference>
<evidence type="ECO:0000313" key="8">
    <source>
        <dbReference type="Proteomes" id="UP001152888"/>
    </source>
</evidence>
<comment type="subcellular location">
    <subcellularLocation>
        <location evidence="1">Nucleus</location>
    </subcellularLocation>
</comment>
<name>A0A9P0KFY9_ACAOB</name>
<comment type="caution">
    <text evidence="7">The sequence shown here is derived from an EMBL/GenBank/DDBJ whole genome shotgun (WGS) entry which is preliminary data.</text>
</comment>
<comment type="similarity">
    <text evidence="2">Belongs to the CDI family.</text>
</comment>
<dbReference type="PANTHER" id="PTHR10265:SF45">
    <property type="entry name" value="DACAPO"/>
    <property type="match status" value="1"/>
</dbReference>
<protein>
    <recommendedName>
        <fullName evidence="6">Cyclin-dependent kinase inhibitor domain-containing protein</fullName>
    </recommendedName>
</protein>
<keyword evidence="3" id="KW-0649">Protein kinase inhibitor</keyword>
<evidence type="ECO:0000259" key="6">
    <source>
        <dbReference type="Pfam" id="PF02234"/>
    </source>
</evidence>
<dbReference type="Pfam" id="PF02234">
    <property type="entry name" value="CDI"/>
    <property type="match status" value="1"/>
</dbReference>
<sequence length="183" mass="21122">MTTSIYKPLGVSLLSHSPDRMIFCRSDVRKVKRVLFEPVDHVSTQKFLEEELKKVTVTESEKWNFDFKKQKPLSGAYKWRTATPQMSNRPIKRRSSEDLEVEDLYPPQIIRPTPTRAVPTEESPMTISPSIEVKTFEKPHKAKPQLLITGCYSKGYRHVVTMELDKRGNVVLGIKGPIDIYQF</sequence>
<gene>
    <name evidence="7" type="ORF">ACAOBT_LOCUS10558</name>
</gene>
<proteinExistence type="inferred from homology"/>
<dbReference type="AlphaFoldDB" id="A0A9P0KFY9"/>